<dbReference type="PANTHER" id="PTHR28184">
    <property type="entry name" value="MITOCHONDRIAL HOMOLOGOUS RECOMBINATION PROTEIN 1"/>
    <property type="match status" value="1"/>
</dbReference>
<dbReference type="GO" id="GO:1990904">
    <property type="term" value="C:ribonucleoprotein complex"/>
    <property type="evidence" value="ECO:0007669"/>
    <property type="project" value="UniProtKB-KW"/>
</dbReference>
<gene>
    <name evidence="10" type="ORF">CLAFUR5_03670</name>
</gene>
<evidence type="ECO:0000256" key="5">
    <source>
        <dbReference type="ARBA" id="ARBA00023128"/>
    </source>
</evidence>
<feature type="region of interest" description="Disordered" evidence="9">
    <location>
        <begin position="272"/>
        <end position="316"/>
    </location>
</feature>
<dbReference type="GO" id="GO:0000150">
    <property type="term" value="F:DNA strand exchange activity"/>
    <property type="evidence" value="ECO:0007669"/>
    <property type="project" value="InterPro"/>
</dbReference>
<dbReference type="GO" id="GO:0003697">
    <property type="term" value="F:single-stranded DNA binding"/>
    <property type="evidence" value="ECO:0007669"/>
    <property type="project" value="InterPro"/>
</dbReference>
<evidence type="ECO:0000313" key="11">
    <source>
        <dbReference type="Proteomes" id="UP000756132"/>
    </source>
</evidence>
<evidence type="ECO:0000256" key="8">
    <source>
        <dbReference type="ARBA" id="ARBA00035185"/>
    </source>
</evidence>
<reference evidence="10" key="1">
    <citation type="submission" date="2021-12" db="EMBL/GenBank/DDBJ databases">
        <authorList>
            <person name="Zaccaron A."/>
            <person name="Stergiopoulos I."/>
        </authorList>
    </citation>
    <scope>NUCLEOTIDE SEQUENCE</scope>
    <source>
        <strain evidence="10">Race5_Kim</strain>
    </source>
</reference>
<dbReference type="KEGG" id="ffu:CLAFUR5_03670"/>
<keyword evidence="3" id="KW-0689">Ribosomal protein</keyword>
<accession>A0A9Q8LAP2</accession>
<dbReference type="PANTHER" id="PTHR28184:SF1">
    <property type="entry name" value="LARGE RIBOSOMAL SUBUNIT PROTEIN ML67"/>
    <property type="match status" value="1"/>
</dbReference>
<dbReference type="Proteomes" id="UP000756132">
    <property type="component" value="Chromosome 2"/>
</dbReference>
<evidence type="ECO:0000256" key="4">
    <source>
        <dbReference type="ARBA" id="ARBA00023015"/>
    </source>
</evidence>
<keyword evidence="11" id="KW-1185">Reference proteome</keyword>
<keyword evidence="5" id="KW-0496">Mitochondrion</keyword>
<dbReference type="RefSeq" id="XP_047758381.1">
    <property type="nucleotide sequence ID" value="XM_047902818.1"/>
</dbReference>
<protein>
    <recommendedName>
        <fullName evidence="8">Large ribosomal subunit protein mL67</fullName>
    </recommendedName>
</protein>
<dbReference type="GO" id="GO:0005739">
    <property type="term" value="C:mitochondrion"/>
    <property type="evidence" value="ECO:0007669"/>
    <property type="project" value="UniProtKB-SubCell"/>
</dbReference>
<dbReference type="InterPro" id="IPR024629">
    <property type="entry name" value="Ribosomal_mL67"/>
</dbReference>
<evidence type="ECO:0000256" key="2">
    <source>
        <dbReference type="ARBA" id="ARBA00010741"/>
    </source>
</evidence>
<evidence type="ECO:0000256" key="6">
    <source>
        <dbReference type="ARBA" id="ARBA00023163"/>
    </source>
</evidence>
<evidence type="ECO:0000256" key="7">
    <source>
        <dbReference type="ARBA" id="ARBA00023274"/>
    </source>
</evidence>
<keyword evidence="7" id="KW-0687">Ribonucleoprotein</keyword>
<proteinExistence type="inferred from homology"/>
<name>A0A9Q8LAP2_PASFU</name>
<sequence>MSAIQKEIVPHGRFVYAFCNVRTNQVLYSLSRTLDNTALKQLPDLGANHTPPQLRKDLWRPLYSVELPATPHGAKQGIHALRKLREYRKLHELSWEQTAMMTRNMTDKEIEREKKKLEDRGGSKKETVYDIMKRQKHKMKLKMVMDQKANSIADLAAVLTEQEELGATTAEAKQKHADEWRTRSLEEMERLAQEADNGSIEKIETQIEELCKTLQELRQHGTEGRRGKLKKQIVVTRQQLQKMRRAAQVAKEVPPASLEIERLAQEVKNGGLETLSNQIAERRGRPKERKNSAEVEEPTAEAEESFEEAEQRHERMQWAAKAVEEAKANPAYIEGAATEAADAADTAEAALAASAVEAASARETASAAEAKAESASEAASAEKAALAKEAAREVAVARDAAVAREAALARDAALARETASAREAASSEQLLPAYKRAKMLWYAEKFDPIKRDPEYLPKRGWVRREAERWNRPVYTSKGITVKWANITDAEYAASWPDAVQHERMGYTTRSPPLVDTETVAEFRALSWKGRRENFQLDETTAEKVERLRAEMGLQARVDKPWKFVEAQEIESGFLPGRDPSDVEAAEVEGEELEAAPEVAEEFVEEEDPERLQKIQEEILGRVRQMASKESWDKRANQDLKKAKNKFKLAPLPVDATVDQQPTV</sequence>
<keyword evidence="6" id="KW-0804">Transcription</keyword>
<feature type="region of interest" description="Disordered" evidence="9">
    <location>
        <begin position="590"/>
        <end position="609"/>
    </location>
</feature>
<dbReference type="GO" id="GO:0003735">
    <property type="term" value="F:structural constituent of ribosome"/>
    <property type="evidence" value="ECO:0007669"/>
    <property type="project" value="TreeGrafter"/>
</dbReference>
<keyword evidence="4" id="KW-0805">Transcription regulation</keyword>
<comment type="subcellular location">
    <subcellularLocation>
        <location evidence="1">Mitochondrion</location>
    </subcellularLocation>
</comment>
<dbReference type="EMBL" id="CP090164">
    <property type="protein sequence ID" value="UJO14015.1"/>
    <property type="molecule type" value="Genomic_DNA"/>
</dbReference>
<organism evidence="10 11">
    <name type="scientific">Passalora fulva</name>
    <name type="common">Tomato leaf mold</name>
    <name type="synonym">Cladosporium fulvum</name>
    <dbReference type="NCBI Taxonomy" id="5499"/>
    <lineage>
        <taxon>Eukaryota</taxon>
        <taxon>Fungi</taxon>
        <taxon>Dikarya</taxon>
        <taxon>Ascomycota</taxon>
        <taxon>Pezizomycotina</taxon>
        <taxon>Dothideomycetes</taxon>
        <taxon>Dothideomycetidae</taxon>
        <taxon>Mycosphaerellales</taxon>
        <taxon>Mycosphaerellaceae</taxon>
        <taxon>Fulvia</taxon>
    </lineage>
</organism>
<feature type="compositionally biased region" description="Acidic residues" evidence="9">
    <location>
        <begin position="590"/>
        <end position="608"/>
    </location>
</feature>
<dbReference type="GO" id="GO:0005840">
    <property type="term" value="C:ribosome"/>
    <property type="evidence" value="ECO:0007669"/>
    <property type="project" value="UniProtKB-KW"/>
</dbReference>
<evidence type="ECO:0000313" key="10">
    <source>
        <dbReference type="EMBL" id="UJO14015.1"/>
    </source>
</evidence>
<dbReference type="GeneID" id="71983548"/>
<dbReference type="Pfam" id="PF12829">
    <property type="entry name" value="Mhr1"/>
    <property type="match status" value="1"/>
</dbReference>
<dbReference type="OrthoDB" id="5333655at2759"/>
<evidence type="ECO:0000256" key="1">
    <source>
        <dbReference type="ARBA" id="ARBA00004173"/>
    </source>
</evidence>
<evidence type="ECO:0000256" key="9">
    <source>
        <dbReference type="SAM" id="MobiDB-lite"/>
    </source>
</evidence>
<reference evidence="10" key="2">
    <citation type="journal article" date="2022" name="Microb. Genom.">
        <title>A chromosome-scale genome assembly of the tomato pathogen Cladosporium fulvum reveals a compartmentalized genome architecture and the presence of a dispensable chromosome.</title>
        <authorList>
            <person name="Zaccaron A.Z."/>
            <person name="Chen L.H."/>
            <person name="Samaras A."/>
            <person name="Stergiopoulos I."/>
        </authorList>
    </citation>
    <scope>NUCLEOTIDE SEQUENCE</scope>
    <source>
        <strain evidence="10">Race5_Kim</strain>
    </source>
</reference>
<evidence type="ECO:0000256" key="3">
    <source>
        <dbReference type="ARBA" id="ARBA00022980"/>
    </source>
</evidence>
<feature type="compositionally biased region" description="Acidic residues" evidence="9">
    <location>
        <begin position="294"/>
        <end position="308"/>
    </location>
</feature>
<comment type="similarity">
    <text evidence="2">Belongs to the mitochondrion-specific ribosomal protein mL67 family.</text>
</comment>
<dbReference type="AlphaFoldDB" id="A0A9Q8LAP2"/>